<keyword evidence="14" id="KW-0732">Signal</keyword>
<dbReference type="GO" id="GO:0030424">
    <property type="term" value="C:axon"/>
    <property type="evidence" value="ECO:0007669"/>
    <property type="project" value="TreeGrafter"/>
</dbReference>
<dbReference type="GO" id="GO:0007156">
    <property type="term" value="P:homophilic cell adhesion via plasma membrane adhesion molecules"/>
    <property type="evidence" value="ECO:0007669"/>
    <property type="project" value="TreeGrafter"/>
</dbReference>
<evidence type="ECO:0000256" key="13">
    <source>
        <dbReference type="SAM" id="Phobius"/>
    </source>
</evidence>
<evidence type="ECO:0000313" key="18">
    <source>
        <dbReference type="Proteomes" id="UP000663845"/>
    </source>
</evidence>
<dbReference type="InterPro" id="IPR003961">
    <property type="entry name" value="FN3_dom"/>
</dbReference>
<feature type="region of interest" description="Disordered" evidence="12">
    <location>
        <begin position="1221"/>
        <end position="1253"/>
    </location>
</feature>
<dbReference type="PROSITE" id="PS50835">
    <property type="entry name" value="IG_LIKE"/>
    <property type="match status" value="6"/>
</dbReference>
<gene>
    <name evidence="17" type="ORF">JYZ213_LOCUS5282</name>
</gene>
<dbReference type="Pfam" id="PF00041">
    <property type="entry name" value="fn3"/>
    <property type="match status" value="1"/>
</dbReference>
<keyword evidence="5" id="KW-0677">Repeat</keyword>
<evidence type="ECO:0000313" key="17">
    <source>
        <dbReference type="EMBL" id="CAF0801521.1"/>
    </source>
</evidence>
<feature type="chain" id="PRO_5032807052" evidence="14">
    <location>
        <begin position="19"/>
        <end position="1293"/>
    </location>
</feature>
<feature type="domain" description="Fibronectin type-III" evidence="16">
    <location>
        <begin position="734"/>
        <end position="829"/>
    </location>
</feature>
<evidence type="ECO:0000256" key="8">
    <source>
        <dbReference type="ARBA" id="ARBA00023136"/>
    </source>
</evidence>
<keyword evidence="8 13" id="KW-0472">Membrane</keyword>
<protein>
    <submittedName>
        <fullName evidence="17">Uncharacterized protein</fullName>
    </submittedName>
</protein>
<evidence type="ECO:0000256" key="14">
    <source>
        <dbReference type="SAM" id="SignalP"/>
    </source>
</evidence>
<comment type="caution">
    <text evidence="17">The sequence shown here is derived from an EMBL/GenBank/DDBJ whole genome shotgun (WGS) entry which is preliminary data.</text>
</comment>
<evidence type="ECO:0000256" key="1">
    <source>
        <dbReference type="ARBA" id="ARBA00004236"/>
    </source>
</evidence>
<evidence type="ECO:0000256" key="5">
    <source>
        <dbReference type="ARBA" id="ARBA00022737"/>
    </source>
</evidence>
<feature type="domain" description="Ig-like" evidence="15">
    <location>
        <begin position="23"/>
        <end position="112"/>
    </location>
</feature>
<dbReference type="PROSITE" id="PS50853">
    <property type="entry name" value="FN3"/>
    <property type="match status" value="4"/>
</dbReference>
<feature type="compositionally biased region" description="Basic and acidic residues" evidence="12">
    <location>
        <begin position="1230"/>
        <end position="1250"/>
    </location>
</feature>
<keyword evidence="4 13" id="KW-0812">Transmembrane</keyword>
<dbReference type="InterPro" id="IPR013783">
    <property type="entry name" value="Ig-like_fold"/>
</dbReference>
<accession>A0A813SWU7</accession>
<dbReference type="FunFam" id="2.60.40.10:FF:000005">
    <property type="entry name" value="Neuronal cell adhesion molecule"/>
    <property type="match status" value="1"/>
</dbReference>
<dbReference type="Gene3D" id="2.60.40.10">
    <property type="entry name" value="Immunoglobulins"/>
    <property type="match status" value="10"/>
</dbReference>
<evidence type="ECO:0000256" key="2">
    <source>
        <dbReference type="ARBA" id="ARBA00004479"/>
    </source>
</evidence>
<dbReference type="SMART" id="SM00060">
    <property type="entry name" value="FN3"/>
    <property type="match status" value="5"/>
</dbReference>
<keyword evidence="3" id="KW-1003">Cell membrane</keyword>
<dbReference type="FunFam" id="2.60.40.10:FF:000032">
    <property type="entry name" value="palladin isoform X1"/>
    <property type="match status" value="1"/>
</dbReference>
<keyword evidence="10" id="KW-0325">Glycoprotein</keyword>
<dbReference type="InterPro" id="IPR007110">
    <property type="entry name" value="Ig-like_dom"/>
</dbReference>
<dbReference type="Proteomes" id="UP000663845">
    <property type="component" value="Unassembled WGS sequence"/>
</dbReference>
<feature type="transmembrane region" description="Helical" evidence="13">
    <location>
        <begin position="1157"/>
        <end position="1179"/>
    </location>
</feature>
<evidence type="ECO:0000256" key="3">
    <source>
        <dbReference type="ARBA" id="ARBA00022475"/>
    </source>
</evidence>
<feature type="domain" description="Fibronectin type-III" evidence="16">
    <location>
        <begin position="949"/>
        <end position="1048"/>
    </location>
</feature>
<feature type="domain" description="Ig-like" evidence="15">
    <location>
        <begin position="415"/>
        <end position="500"/>
    </location>
</feature>
<sequence length="1293" mass="146370">MALSYIVYNLFLFSIVHSIPMPPTILNEPNSEIIFDSRINLELPCLAQGNPTPIYSWTKNGQLYGINAQNNRVTMSSDSGTLSFLQPESLDQGWYQCNATNDLGTVLTRKIHVRLAELGAFPTQDRPSIIQVRRGDSLTIPCKPPIAIPDPDIYWTDNTNAANQFGYRVSNPRIQQDSDGNLYFLNVKDEDEQKQYVCNVFSRKLNIIRRGVITQLKIIRSDPIDRMPKRLWATDANKIILKGQTLSLKCIFDGLPTPGVVWRKIYGNLPEKRSSINLEKQELIITDIQYEDAGIYECRGHNELGYDLFSINVQVEAAPYWIEKPEDINIGEGETVDVICNVDSRPIEQDIQWFVNGILLQDRRIPYNPRRRVRKNRMIIQNVTKSDTAVYQCNVSNIHGYVFTNFFVNIISGKPEIQRGPEALYRVVEGKNVVLPCESFGIPTPKVYWRKRDRILTSGRYSVSKDGNLTIRDVTISDNGIYICNATNKFGSAVRNTTLNIKKKTRIQTRPNNLELRRGTNAIFQCTATADDSLKSNIDWYKDGQLLIYTGRFIKDITDPNTLKIVDVQFDDAGSYICRAHTEIDFDEASATLIVQDRPNKPKITKINCNGSINQPFAVVQWEATGDNFARILYYELQYNTSFQINDWISVPIEQRRESFNEVKSRDGSIKLEPKITTFKTTHLPSNQYNLLVSLSCWANYTFRVIAYNRVGASDPSPISESMCTTTTCRPKTNPLGVKASATQSSPLLIEWDSIPAIKWGAPKFWYEVGWRQLPTDKKPDTFLTERVNPPQHQFSIPNPVLSMRYEYYVKAVNQQPGEVNSTDASEPPVYNTAFAGDSDPTYVPRNFRVLHMLDSRTIQFAWDPPLPADEVNIRGVIKAYQIEMYRLDDPNNSRRTVSGILPNQTWTTVYNAPPNADVGATICIETERFFGPESPPIQFPTREGPPGPVMNLRAVPYTSNGIFLLWDPPEETNGVIIGYQIDYKTLEGIASQPDIDQPSILLRDDTRRNYILGSLKPNTKYRVQVRARTSIGLSTSPSIIELTTNISVVPSKPTFTVTYRGTTFFNISFDPTTMAVPGSVYYVEYKENDKEGQALFKKSYVVSNERNILINSLEPSKTYTTILIAGDGIDSEVKSDPQMITTLSKDRTPQVISSPWFIGLIVAIIVLLIIIAIVCGIMKRKGGKYSVQDKEMLHGPTGYGGDDEAKFSEYYRSPGDVSIRHSRTSLNNGDDRDSMAEFNDEKDRGRFTEDGSFIGQYGRDDKRRTYLIKYDESIGFTNDNPTNDQGTFSSPV</sequence>
<dbReference type="GO" id="GO:0005886">
    <property type="term" value="C:plasma membrane"/>
    <property type="evidence" value="ECO:0007669"/>
    <property type="project" value="UniProtKB-SubCell"/>
</dbReference>
<keyword evidence="9" id="KW-1015">Disulfide bond</keyword>
<dbReference type="InterPro" id="IPR003599">
    <property type="entry name" value="Ig_sub"/>
</dbReference>
<evidence type="ECO:0000256" key="4">
    <source>
        <dbReference type="ARBA" id="ARBA00022692"/>
    </source>
</evidence>
<dbReference type="PANTHER" id="PTHR10075">
    <property type="entry name" value="BASIGIN RELATED"/>
    <property type="match status" value="1"/>
</dbReference>
<feature type="domain" description="Ig-like" evidence="15">
    <location>
        <begin position="505"/>
        <end position="594"/>
    </location>
</feature>
<keyword evidence="7 13" id="KW-1133">Transmembrane helix</keyword>
<dbReference type="Pfam" id="PF13927">
    <property type="entry name" value="Ig_3"/>
    <property type="match status" value="1"/>
</dbReference>
<dbReference type="SUPFAM" id="SSF48726">
    <property type="entry name" value="Immunoglobulin"/>
    <property type="match status" value="6"/>
</dbReference>
<dbReference type="InterPro" id="IPR026966">
    <property type="entry name" value="Neurofascin/L1/NrCAM_C"/>
</dbReference>
<feature type="domain" description="Fibronectin type-III" evidence="16">
    <location>
        <begin position="1050"/>
        <end position="1146"/>
    </location>
</feature>
<dbReference type="PANTHER" id="PTHR10075:SF100">
    <property type="entry name" value="FASCICLIN-2"/>
    <property type="match status" value="1"/>
</dbReference>
<name>A0A813SWU7_9BILA</name>
<dbReference type="SMART" id="SM00408">
    <property type="entry name" value="IGc2"/>
    <property type="match status" value="6"/>
</dbReference>
<dbReference type="InterPro" id="IPR036179">
    <property type="entry name" value="Ig-like_dom_sf"/>
</dbReference>
<dbReference type="SMART" id="SM00409">
    <property type="entry name" value="IG"/>
    <property type="match status" value="6"/>
</dbReference>
<organism evidence="17 18">
    <name type="scientific">Adineta steineri</name>
    <dbReference type="NCBI Taxonomy" id="433720"/>
    <lineage>
        <taxon>Eukaryota</taxon>
        <taxon>Metazoa</taxon>
        <taxon>Spiralia</taxon>
        <taxon>Gnathifera</taxon>
        <taxon>Rotifera</taxon>
        <taxon>Eurotatoria</taxon>
        <taxon>Bdelloidea</taxon>
        <taxon>Adinetida</taxon>
        <taxon>Adinetidae</taxon>
        <taxon>Adineta</taxon>
    </lineage>
</organism>
<dbReference type="InterPro" id="IPR013098">
    <property type="entry name" value="Ig_I-set"/>
</dbReference>
<feature type="domain" description="Ig-like" evidence="15">
    <location>
        <begin position="228"/>
        <end position="316"/>
    </location>
</feature>
<evidence type="ECO:0000259" key="15">
    <source>
        <dbReference type="PROSITE" id="PS50835"/>
    </source>
</evidence>
<evidence type="ECO:0000256" key="9">
    <source>
        <dbReference type="ARBA" id="ARBA00023157"/>
    </source>
</evidence>
<evidence type="ECO:0000259" key="16">
    <source>
        <dbReference type="PROSITE" id="PS50853"/>
    </source>
</evidence>
<feature type="domain" description="Ig-like" evidence="15">
    <location>
        <begin position="319"/>
        <end position="397"/>
    </location>
</feature>
<dbReference type="InterPro" id="IPR036116">
    <property type="entry name" value="FN3_sf"/>
</dbReference>
<dbReference type="Pfam" id="PF13882">
    <property type="entry name" value="Bravo_FIGEY"/>
    <property type="match status" value="1"/>
</dbReference>
<proteinExistence type="predicted"/>
<feature type="domain" description="Ig-like" evidence="15">
    <location>
        <begin position="122"/>
        <end position="214"/>
    </location>
</feature>
<dbReference type="GO" id="GO:0098632">
    <property type="term" value="F:cell-cell adhesion mediator activity"/>
    <property type="evidence" value="ECO:0007669"/>
    <property type="project" value="TreeGrafter"/>
</dbReference>
<dbReference type="GO" id="GO:0007411">
    <property type="term" value="P:axon guidance"/>
    <property type="evidence" value="ECO:0007669"/>
    <property type="project" value="TreeGrafter"/>
</dbReference>
<keyword evidence="6" id="KW-0130">Cell adhesion</keyword>
<dbReference type="InterPro" id="IPR003598">
    <property type="entry name" value="Ig_sub2"/>
</dbReference>
<dbReference type="GO" id="GO:0070593">
    <property type="term" value="P:dendrite self-avoidance"/>
    <property type="evidence" value="ECO:0007669"/>
    <property type="project" value="TreeGrafter"/>
</dbReference>
<feature type="domain" description="Fibronectin type-III" evidence="16">
    <location>
        <begin position="844"/>
        <end position="945"/>
    </location>
</feature>
<dbReference type="Pfam" id="PF07679">
    <property type="entry name" value="I-set"/>
    <property type="match status" value="4"/>
</dbReference>
<feature type="signal peptide" evidence="14">
    <location>
        <begin position="1"/>
        <end position="18"/>
    </location>
</feature>
<evidence type="ECO:0000256" key="12">
    <source>
        <dbReference type="SAM" id="MobiDB-lite"/>
    </source>
</evidence>
<evidence type="ECO:0000256" key="7">
    <source>
        <dbReference type="ARBA" id="ARBA00022989"/>
    </source>
</evidence>
<keyword evidence="11" id="KW-0393">Immunoglobulin domain</keyword>
<comment type="subcellular location">
    <subcellularLocation>
        <location evidence="1">Cell membrane</location>
    </subcellularLocation>
    <subcellularLocation>
        <location evidence="2">Membrane</location>
        <topology evidence="2">Single-pass type I membrane protein</topology>
    </subcellularLocation>
</comment>
<reference evidence="17" key="1">
    <citation type="submission" date="2021-02" db="EMBL/GenBank/DDBJ databases">
        <authorList>
            <person name="Nowell W R."/>
        </authorList>
    </citation>
    <scope>NUCLEOTIDE SEQUENCE</scope>
</reference>
<dbReference type="EMBL" id="CAJNOG010000031">
    <property type="protein sequence ID" value="CAF0801521.1"/>
    <property type="molecule type" value="Genomic_DNA"/>
</dbReference>
<evidence type="ECO:0000256" key="6">
    <source>
        <dbReference type="ARBA" id="ARBA00022889"/>
    </source>
</evidence>
<evidence type="ECO:0000256" key="10">
    <source>
        <dbReference type="ARBA" id="ARBA00023180"/>
    </source>
</evidence>
<dbReference type="SUPFAM" id="SSF49265">
    <property type="entry name" value="Fibronectin type III"/>
    <property type="match status" value="4"/>
</dbReference>
<evidence type="ECO:0000256" key="11">
    <source>
        <dbReference type="ARBA" id="ARBA00023319"/>
    </source>
</evidence>
<dbReference type="CDD" id="cd00063">
    <property type="entry name" value="FN3"/>
    <property type="match status" value="2"/>
</dbReference>